<protein>
    <submittedName>
        <fullName evidence="1">Uncharacterized protein</fullName>
    </submittedName>
</protein>
<organism evidence="1 2">
    <name type="scientific">Araneus ventricosus</name>
    <name type="common">Orbweaver spider</name>
    <name type="synonym">Epeira ventricosa</name>
    <dbReference type="NCBI Taxonomy" id="182803"/>
    <lineage>
        <taxon>Eukaryota</taxon>
        <taxon>Metazoa</taxon>
        <taxon>Ecdysozoa</taxon>
        <taxon>Arthropoda</taxon>
        <taxon>Chelicerata</taxon>
        <taxon>Arachnida</taxon>
        <taxon>Araneae</taxon>
        <taxon>Araneomorphae</taxon>
        <taxon>Entelegynae</taxon>
        <taxon>Araneoidea</taxon>
        <taxon>Araneidae</taxon>
        <taxon>Araneus</taxon>
    </lineage>
</organism>
<evidence type="ECO:0000313" key="2">
    <source>
        <dbReference type="Proteomes" id="UP000499080"/>
    </source>
</evidence>
<gene>
    <name evidence="1" type="ORF">AVEN_12280_1</name>
</gene>
<name>A0A4Y2HCK0_ARAVE</name>
<proteinExistence type="predicted"/>
<dbReference type="EMBL" id="BGPR01001846">
    <property type="protein sequence ID" value="GBM63001.1"/>
    <property type="molecule type" value="Genomic_DNA"/>
</dbReference>
<dbReference type="AlphaFoldDB" id="A0A4Y2HCK0"/>
<accession>A0A4Y2HCK0</accession>
<dbReference type="Proteomes" id="UP000499080">
    <property type="component" value="Unassembled WGS sequence"/>
</dbReference>
<reference evidence="1 2" key="1">
    <citation type="journal article" date="2019" name="Sci. Rep.">
        <title>Orb-weaving spider Araneus ventricosus genome elucidates the spidroin gene catalogue.</title>
        <authorList>
            <person name="Kono N."/>
            <person name="Nakamura H."/>
            <person name="Ohtoshi R."/>
            <person name="Moran D.A.P."/>
            <person name="Shinohara A."/>
            <person name="Yoshida Y."/>
            <person name="Fujiwara M."/>
            <person name="Mori M."/>
            <person name="Tomita M."/>
            <person name="Arakawa K."/>
        </authorList>
    </citation>
    <scope>NUCLEOTIDE SEQUENCE [LARGE SCALE GENOMIC DNA]</scope>
</reference>
<sequence length="114" mass="13348">MKNLKEKKPLPLYLIDVKKHCNYTNIYNEKKICYYKVKVVPYRQTPLKQRVLGRKRHELDSPNLGGYLPHHPAPSYNLPLRHTEMAVVGKDNWTPYSAYLLSDLRTSPQKKPTA</sequence>
<keyword evidence="2" id="KW-1185">Reference proteome</keyword>
<comment type="caution">
    <text evidence="1">The sequence shown here is derived from an EMBL/GenBank/DDBJ whole genome shotgun (WGS) entry which is preliminary data.</text>
</comment>
<evidence type="ECO:0000313" key="1">
    <source>
        <dbReference type="EMBL" id="GBM63001.1"/>
    </source>
</evidence>